<protein>
    <submittedName>
        <fullName evidence="2">Uncharacterized protein</fullName>
    </submittedName>
</protein>
<evidence type="ECO:0000313" key="3">
    <source>
        <dbReference type="Proteomes" id="UP001066276"/>
    </source>
</evidence>
<accession>A0AAV7QW83</accession>
<organism evidence="2 3">
    <name type="scientific">Pleurodeles waltl</name>
    <name type="common">Iberian ribbed newt</name>
    <dbReference type="NCBI Taxonomy" id="8319"/>
    <lineage>
        <taxon>Eukaryota</taxon>
        <taxon>Metazoa</taxon>
        <taxon>Chordata</taxon>
        <taxon>Craniata</taxon>
        <taxon>Vertebrata</taxon>
        <taxon>Euteleostomi</taxon>
        <taxon>Amphibia</taxon>
        <taxon>Batrachia</taxon>
        <taxon>Caudata</taxon>
        <taxon>Salamandroidea</taxon>
        <taxon>Salamandridae</taxon>
        <taxon>Pleurodelinae</taxon>
        <taxon>Pleurodeles</taxon>
    </lineage>
</organism>
<name>A0AAV7QW83_PLEWA</name>
<sequence length="119" mass="12856">MADGGRCGPDAGLTQTALVRRPPCSSCGWRCCVKGRVGAKEKLGTGSVQVSRLEEQEERNWQLSTPPIAPNARGSRPAATSNTAWHVTAQLPLLLHAWIRLSAFLNGLFQNKTNSSQKT</sequence>
<comment type="caution">
    <text evidence="2">The sequence shown here is derived from an EMBL/GenBank/DDBJ whole genome shotgun (WGS) entry which is preliminary data.</text>
</comment>
<evidence type="ECO:0000313" key="2">
    <source>
        <dbReference type="EMBL" id="KAJ1143687.1"/>
    </source>
</evidence>
<proteinExistence type="predicted"/>
<dbReference type="EMBL" id="JANPWB010000010">
    <property type="protein sequence ID" value="KAJ1143687.1"/>
    <property type="molecule type" value="Genomic_DNA"/>
</dbReference>
<reference evidence="2" key="1">
    <citation type="journal article" date="2022" name="bioRxiv">
        <title>Sequencing and chromosome-scale assembly of the giantPleurodeles waltlgenome.</title>
        <authorList>
            <person name="Brown T."/>
            <person name="Elewa A."/>
            <person name="Iarovenko S."/>
            <person name="Subramanian E."/>
            <person name="Araus A.J."/>
            <person name="Petzold A."/>
            <person name="Susuki M."/>
            <person name="Suzuki K.-i.T."/>
            <person name="Hayashi T."/>
            <person name="Toyoda A."/>
            <person name="Oliveira C."/>
            <person name="Osipova E."/>
            <person name="Leigh N.D."/>
            <person name="Simon A."/>
            <person name="Yun M.H."/>
        </authorList>
    </citation>
    <scope>NUCLEOTIDE SEQUENCE</scope>
    <source>
        <strain evidence="2">20211129_DDA</strain>
        <tissue evidence="2">Liver</tissue>
    </source>
</reference>
<gene>
    <name evidence="2" type="ORF">NDU88_009992</name>
</gene>
<dbReference type="AlphaFoldDB" id="A0AAV7QW83"/>
<evidence type="ECO:0000256" key="1">
    <source>
        <dbReference type="SAM" id="MobiDB-lite"/>
    </source>
</evidence>
<dbReference type="Proteomes" id="UP001066276">
    <property type="component" value="Chromosome 6"/>
</dbReference>
<feature type="region of interest" description="Disordered" evidence="1">
    <location>
        <begin position="50"/>
        <end position="81"/>
    </location>
</feature>
<keyword evidence="3" id="KW-1185">Reference proteome</keyword>